<dbReference type="RefSeq" id="WP_103911321.1">
    <property type="nucleotide sequence ID" value="NZ_FNUZ01000005.1"/>
</dbReference>
<dbReference type="SUPFAM" id="SSF51338">
    <property type="entry name" value="Composite domain of metallo-dependent hydrolases"/>
    <property type="match status" value="1"/>
</dbReference>
<evidence type="ECO:0000313" key="2">
    <source>
        <dbReference type="EMBL" id="SEG49266.1"/>
    </source>
</evidence>
<dbReference type="Gene3D" id="3.20.20.140">
    <property type="entry name" value="Metal-dependent hydrolases"/>
    <property type="match status" value="1"/>
</dbReference>
<proteinExistence type="predicted"/>
<dbReference type="InterPro" id="IPR012696">
    <property type="entry name" value="PhnM"/>
</dbReference>
<dbReference type="PANTHER" id="PTHR43135:SF3">
    <property type="entry name" value="ALPHA-D-RIBOSE 1-METHYLPHOSPHONATE 5-TRIPHOSPHATE DIPHOSPHATASE"/>
    <property type="match status" value="1"/>
</dbReference>
<dbReference type="NCBIfam" id="NF011987">
    <property type="entry name" value="PRK15446.2-3"/>
    <property type="match status" value="1"/>
</dbReference>
<feature type="domain" description="Amidohydrolase 3" evidence="1">
    <location>
        <begin position="207"/>
        <end position="355"/>
    </location>
</feature>
<dbReference type="EMBL" id="FNUZ01000005">
    <property type="protein sequence ID" value="SEG49266.1"/>
    <property type="molecule type" value="Genomic_DNA"/>
</dbReference>
<dbReference type="InterPro" id="IPR051781">
    <property type="entry name" value="Metallo-dep_Hydrolase"/>
</dbReference>
<protein>
    <submittedName>
        <fullName evidence="2">Alpha-D-ribose 1-methylphosphonate 5-triphosphate diphosphatase</fullName>
    </submittedName>
</protein>
<dbReference type="Proteomes" id="UP000236752">
    <property type="component" value="Unassembled WGS sequence"/>
</dbReference>
<dbReference type="Gene3D" id="2.30.40.10">
    <property type="entry name" value="Urease, subunit C, domain 1"/>
    <property type="match status" value="1"/>
</dbReference>
<gene>
    <name evidence="2" type="ORF">SAMN04488045_3013</name>
</gene>
<keyword evidence="3" id="KW-1185">Reference proteome</keyword>
<name>A0A1H6ANC3_9RHOB</name>
<dbReference type="InterPro" id="IPR011059">
    <property type="entry name" value="Metal-dep_hydrolase_composite"/>
</dbReference>
<evidence type="ECO:0000313" key="3">
    <source>
        <dbReference type="Proteomes" id="UP000236752"/>
    </source>
</evidence>
<sequence length="380" mass="40640">MSLTLRFENAEVLKPEGWTTDSVGVADGVMNADADGRAVDLSGYRLLPGMIDLHGDGFERHVAPRRGAMLDPRGGIASVEAELASSGITTAYLAQFWSWEGGMRGPEFARKVFAAISDLKADFATDLRIQLRLETHLLSEFAAAEAELDAHDIDYLVFNDHLQHDRLADGRRPKQLNGQALKSGRSPERHLEYMQSLHALGPDVPAALDALAERLRARGVRLGSHDDSTRADRDQAKARGVIIAEFPETYEAAEAAKAMGDGVVMGAPNVMRGASHKGNVSAIDLVGAGLCDALASDYHYQSLGNAALKLINDGVCDWATGWALVSSGPARIMGLDDRGAIANGKRADLVVLDQNNRIAAALAGGQVSYMRGAVAERLFG</sequence>
<dbReference type="Pfam" id="PF07969">
    <property type="entry name" value="Amidohydro_3"/>
    <property type="match status" value="1"/>
</dbReference>
<dbReference type="InterPro" id="IPR032466">
    <property type="entry name" value="Metal_Hydrolase"/>
</dbReference>
<dbReference type="GO" id="GO:0016810">
    <property type="term" value="F:hydrolase activity, acting on carbon-nitrogen (but not peptide) bonds"/>
    <property type="evidence" value="ECO:0007669"/>
    <property type="project" value="InterPro"/>
</dbReference>
<reference evidence="2 3" key="1">
    <citation type="submission" date="2016-10" db="EMBL/GenBank/DDBJ databases">
        <authorList>
            <person name="de Groot N.N."/>
        </authorList>
    </citation>
    <scope>NUCLEOTIDE SEQUENCE [LARGE SCALE GENOMIC DNA]</scope>
    <source>
        <strain evidence="2 3">DSM 26915</strain>
    </source>
</reference>
<dbReference type="OrthoDB" id="9785413at2"/>
<dbReference type="InterPro" id="IPR013108">
    <property type="entry name" value="Amidohydro_3"/>
</dbReference>
<dbReference type="PIRSF" id="PIRSF038971">
    <property type="entry name" value="PhnM"/>
    <property type="match status" value="1"/>
</dbReference>
<dbReference type="AlphaFoldDB" id="A0A1H6ANC3"/>
<dbReference type="PANTHER" id="PTHR43135">
    <property type="entry name" value="ALPHA-D-RIBOSE 1-METHYLPHOSPHONATE 5-TRIPHOSPHATE DIPHOSPHATASE"/>
    <property type="match status" value="1"/>
</dbReference>
<dbReference type="NCBIfam" id="NF011990">
    <property type="entry name" value="PRK15446.2-6"/>
    <property type="match status" value="1"/>
</dbReference>
<accession>A0A1H6ANC3</accession>
<organism evidence="2 3">
    <name type="scientific">Thalassococcus halodurans</name>
    <dbReference type="NCBI Taxonomy" id="373675"/>
    <lineage>
        <taxon>Bacteria</taxon>
        <taxon>Pseudomonadati</taxon>
        <taxon>Pseudomonadota</taxon>
        <taxon>Alphaproteobacteria</taxon>
        <taxon>Rhodobacterales</taxon>
        <taxon>Roseobacteraceae</taxon>
        <taxon>Thalassococcus</taxon>
    </lineage>
</organism>
<evidence type="ECO:0000259" key="1">
    <source>
        <dbReference type="Pfam" id="PF07969"/>
    </source>
</evidence>
<dbReference type="SUPFAM" id="SSF51556">
    <property type="entry name" value="Metallo-dependent hydrolases"/>
    <property type="match status" value="1"/>
</dbReference>
<dbReference type="GO" id="GO:0019700">
    <property type="term" value="P:organic phosphonate catabolic process"/>
    <property type="evidence" value="ECO:0007669"/>
    <property type="project" value="InterPro"/>
</dbReference>